<dbReference type="InterPro" id="IPR021414">
    <property type="entry name" value="DUF3054"/>
</dbReference>
<dbReference type="KEGG" id="huw:FPZ11_04040"/>
<keyword evidence="3" id="KW-1185">Reference proteome</keyword>
<dbReference type="Proteomes" id="UP000320216">
    <property type="component" value="Chromosome"/>
</dbReference>
<evidence type="ECO:0000256" key="1">
    <source>
        <dbReference type="SAM" id="Phobius"/>
    </source>
</evidence>
<evidence type="ECO:0000313" key="2">
    <source>
        <dbReference type="EMBL" id="QDZ14056.1"/>
    </source>
</evidence>
<reference evidence="2 3" key="1">
    <citation type="submission" date="2019-07" db="EMBL/GenBank/DDBJ databases">
        <title>Full genome sequence of Humibacter sp. WJ7-1.</title>
        <authorList>
            <person name="Im W.-T."/>
        </authorList>
    </citation>
    <scope>NUCLEOTIDE SEQUENCE [LARGE SCALE GENOMIC DNA]</scope>
    <source>
        <strain evidence="2 3">WJ7-1</strain>
    </source>
</reference>
<feature type="transmembrane region" description="Helical" evidence="1">
    <location>
        <begin position="56"/>
        <end position="78"/>
    </location>
</feature>
<feature type="transmembrane region" description="Helical" evidence="1">
    <location>
        <begin position="85"/>
        <end position="108"/>
    </location>
</feature>
<feature type="transmembrane region" description="Helical" evidence="1">
    <location>
        <begin position="30"/>
        <end position="50"/>
    </location>
</feature>
<name>A0A5B8M1A7_9MICO</name>
<protein>
    <submittedName>
        <fullName evidence="2">DUF3054 domain-containing protein</fullName>
    </submittedName>
</protein>
<proteinExistence type="predicted"/>
<keyword evidence="1" id="KW-0812">Transmembrane</keyword>
<evidence type="ECO:0000313" key="3">
    <source>
        <dbReference type="Proteomes" id="UP000320216"/>
    </source>
</evidence>
<keyword evidence="1" id="KW-1133">Transmembrane helix</keyword>
<dbReference type="EMBL" id="CP042305">
    <property type="protein sequence ID" value="QDZ14056.1"/>
    <property type="molecule type" value="Genomic_DNA"/>
</dbReference>
<dbReference type="AlphaFoldDB" id="A0A5B8M1A7"/>
<dbReference type="Pfam" id="PF11255">
    <property type="entry name" value="DUF3054"/>
    <property type="match status" value="1"/>
</dbReference>
<dbReference type="OrthoDB" id="3698172at2"/>
<organism evidence="2 3">
    <name type="scientific">Humibacter ginsenosidimutans</name>
    <dbReference type="NCBI Taxonomy" id="2599293"/>
    <lineage>
        <taxon>Bacteria</taxon>
        <taxon>Bacillati</taxon>
        <taxon>Actinomycetota</taxon>
        <taxon>Actinomycetes</taxon>
        <taxon>Micrococcales</taxon>
        <taxon>Microbacteriaceae</taxon>
        <taxon>Humibacter</taxon>
    </lineage>
</organism>
<gene>
    <name evidence="2" type="ORF">FPZ11_04040</name>
</gene>
<feature type="transmembrane region" description="Helical" evidence="1">
    <location>
        <begin position="114"/>
        <end position="136"/>
    </location>
</feature>
<keyword evidence="1" id="KW-0472">Membrane</keyword>
<accession>A0A5B8M1A7</accession>
<sequence length="147" mass="15601">MTRPRLADVTDAPSENVSVPRTLRSTTGGIVTAAVIDVVLVLAFVLIGRGSHGENIVGGAFTTFWPFAAGLVVGWIVCLAWRRPFALWPTGVVAWAATLVIGMLLRVVSGQGVAVSFVIVAAIVLAVFLIGWRAVALPIRTRARRRG</sequence>